<feature type="compositionally biased region" description="Polar residues" evidence="1">
    <location>
        <begin position="336"/>
        <end position="351"/>
    </location>
</feature>
<name>A0ABD3F9H1_9STRA</name>
<keyword evidence="3" id="KW-1185">Reference proteome</keyword>
<comment type="caution">
    <text evidence="2">The sequence shown here is derived from an EMBL/GenBank/DDBJ whole genome shotgun (WGS) entry which is preliminary data.</text>
</comment>
<gene>
    <name evidence="2" type="ORF">V7S43_012926</name>
</gene>
<evidence type="ECO:0000313" key="2">
    <source>
        <dbReference type="EMBL" id="KAL3662125.1"/>
    </source>
</evidence>
<organism evidence="2 3">
    <name type="scientific">Phytophthora oleae</name>
    <dbReference type="NCBI Taxonomy" id="2107226"/>
    <lineage>
        <taxon>Eukaryota</taxon>
        <taxon>Sar</taxon>
        <taxon>Stramenopiles</taxon>
        <taxon>Oomycota</taxon>
        <taxon>Peronosporomycetes</taxon>
        <taxon>Peronosporales</taxon>
        <taxon>Peronosporaceae</taxon>
        <taxon>Phytophthora</taxon>
    </lineage>
</organism>
<dbReference type="AlphaFoldDB" id="A0ABD3F9H1"/>
<dbReference type="Proteomes" id="UP001632037">
    <property type="component" value="Unassembled WGS sequence"/>
</dbReference>
<feature type="compositionally biased region" description="Basic and acidic residues" evidence="1">
    <location>
        <begin position="318"/>
        <end position="335"/>
    </location>
</feature>
<evidence type="ECO:0000313" key="3">
    <source>
        <dbReference type="Proteomes" id="UP001632037"/>
    </source>
</evidence>
<proteinExistence type="predicted"/>
<sequence>MSPDGCKVTGGCPPSDLGAPLETWMAIVGGTPTNVAGTGHCGWLAFYAALLNESNELQEPSPQTAEAARNLKRLVINGMLSNLRDECRLKPEEMEAELRASGSTPREEASLEEKCCALADHYAAQRKQAMRSYMPLNFWVRPAHLKAMAMHARESLYVLDVRQNGATTAQMYAYTDQKLPDGENIETRVNQPMESGMAIQMLQELVGAGALPLVLILRWTEAGNHFQAVTYDQEQHAEYMDQYDEYINARNGILEKYGCSRLDVQPYDRVKTTRAAAKELKIIRRAVKKLKASSNGKVEEEAETRQSTGRNENSQRSALEEPGKDVEPRDTEGKQRTMQPGRQLSSQTAVNESEGGLEKAVKRMVQQQQQIAFGRTQK</sequence>
<evidence type="ECO:0008006" key="4">
    <source>
        <dbReference type="Google" id="ProtNLM"/>
    </source>
</evidence>
<feature type="compositionally biased region" description="Polar residues" evidence="1">
    <location>
        <begin position="305"/>
        <end position="317"/>
    </location>
</feature>
<feature type="region of interest" description="Disordered" evidence="1">
    <location>
        <begin position="293"/>
        <end position="378"/>
    </location>
</feature>
<protein>
    <recommendedName>
        <fullName evidence="4">OTU domain-containing protein</fullName>
    </recommendedName>
</protein>
<evidence type="ECO:0000256" key="1">
    <source>
        <dbReference type="SAM" id="MobiDB-lite"/>
    </source>
</evidence>
<reference evidence="2 3" key="1">
    <citation type="submission" date="2024-09" db="EMBL/GenBank/DDBJ databases">
        <title>Genome sequencing and assembly of Phytophthora oleae, isolate VK10A, causative agent of rot of olive drupes.</title>
        <authorList>
            <person name="Conti Taguali S."/>
            <person name="Riolo M."/>
            <person name="La Spada F."/>
            <person name="Cacciola S.O."/>
            <person name="Dionisio G."/>
        </authorList>
    </citation>
    <scope>NUCLEOTIDE SEQUENCE [LARGE SCALE GENOMIC DNA]</scope>
    <source>
        <strain evidence="2 3">VK10A</strain>
    </source>
</reference>
<dbReference type="EMBL" id="JBIMZQ010000033">
    <property type="protein sequence ID" value="KAL3662125.1"/>
    <property type="molecule type" value="Genomic_DNA"/>
</dbReference>
<accession>A0ABD3F9H1</accession>